<evidence type="ECO:0000256" key="1">
    <source>
        <dbReference type="SAM" id="SignalP"/>
    </source>
</evidence>
<keyword evidence="4" id="KW-1185">Reference proteome</keyword>
<keyword evidence="3" id="KW-0378">Hydrolase</keyword>
<evidence type="ECO:0000313" key="4">
    <source>
        <dbReference type="Proteomes" id="UP001492380"/>
    </source>
</evidence>
<feature type="chain" id="PRO_5045909050" evidence="1">
    <location>
        <begin position="20"/>
        <end position="483"/>
    </location>
</feature>
<organism evidence="3 4">
    <name type="scientific">Phyllosticta capitalensis</name>
    <dbReference type="NCBI Taxonomy" id="121624"/>
    <lineage>
        <taxon>Eukaryota</taxon>
        <taxon>Fungi</taxon>
        <taxon>Dikarya</taxon>
        <taxon>Ascomycota</taxon>
        <taxon>Pezizomycotina</taxon>
        <taxon>Dothideomycetes</taxon>
        <taxon>Dothideomycetes incertae sedis</taxon>
        <taxon>Botryosphaeriales</taxon>
        <taxon>Phyllostictaceae</taxon>
        <taxon>Phyllosticta</taxon>
    </lineage>
</organism>
<gene>
    <name evidence="3" type="ORF">HDK90DRAFT_494797</name>
</gene>
<dbReference type="Pfam" id="PF11790">
    <property type="entry name" value="Glyco_hydro_cc"/>
    <property type="match status" value="1"/>
</dbReference>
<dbReference type="PANTHER" id="PTHR34154:SF10">
    <property type="entry name" value="ASL1-LIKE GLYCOSYL HYDROLASE CATALYTIC DOMAIN-CONTAINING PROTEIN"/>
    <property type="match status" value="1"/>
</dbReference>
<dbReference type="PANTHER" id="PTHR34154">
    <property type="entry name" value="ALKALI-SENSITIVE LINKAGE PROTEIN 1"/>
    <property type="match status" value="1"/>
</dbReference>
<dbReference type="InterPro" id="IPR017853">
    <property type="entry name" value="GH"/>
</dbReference>
<sequence length="483" mass="49922">MPSKIAQFGLLSLAGSAVAHQAGKHNKFHERRVAQADAPYGMNATFFNSSSPAPPPPAQGTNTLTLTNTLEYTQYLTQYQTVSPSPAASGAISPVVAAEAVSSAPAEVCEEVTVTVTNKPKTVTVTQWAAASSAAPATSSVVAASSAAAVSSVVPAVSPSSVAPVASSYAAPSSYVAPSSVAPSSVAPVSSSAATFAESSAAPATSAVVTSTPASSSVASSTPAATQTASSGSVAKRGLVYNDFSVVTDFESSSAIGWAWNWGQTSGGSMPTNIQYVPTLWGTRETDDLATWFSNAQSEIANGAKYLMAFNEPDVEQASGGSDISPADAATAFKTYMNPYAANTTLVSPGVCNGVGTRTATGRSQGLDWMTEFKSACGGFGTSDSQCKISALNIHWYNTYTGDVDTNIANFKSYAKQAYEQFQMPIWITEFALSGADDTSAKTFLEAVFAFAAENEWLERYSFFKGETLVASTVLKTLYAATS</sequence>
<keyword evidence="1" id="KW-0732">Signal</keyword>
<dbReference type="InterPro" id="IPR053183">
    <property type="entry name" value="ASL1"/>
</dbReference>
<dbReference type="SUPFAM" id="SSF51445">
    <property type="entry name" value="(Trans)glycosidases"/>
    <property type="match status" value="1"/>
</dbReference>
<dbReference type="GO" id="GO:0016787">
    <property type="term" value="F:hydrolase activity"/>
    <property type="evidence" value="ECO:0007669"/>
    <property type="project" value="UniProtKB-KW"/>
</dbReference>
<proteinExistence type="predicted"/>
<evidence type="ECO:0000313" key="3">
    <source>
        <dbReference type="EMBL" id="KAK8227334.1"/>
    </source>
</evidence>
<dbReference type="Gene3D" id="3.20.20.80">
    <property type="entry name" value="Glycosidases"/>
    <property type="match status" value="1"/>
</dbReference>
<dbReference type="Proteomes" id="UP001492380">
    <property type="component" value="Unassembled WGS sequence"/>
</dbReference>
<comment type="caution">
    <text evidence="3">The sequence shown here is derived from an EMBL/GenBank/DDBJ whole genome shotgun (WGS) entry which is preliminary data.</text>
</comment>
<feature type="signal peptide" evidence="1">
    <location>
        <begin position="1"/>
        <end position="19"/>
    </location>
</feature>
<accession>A0ABR1YEE2</accession>
<reference evidence="3 4" key="1">
    <citation type="submission" date="2024-04" db="EMBL/GenBank/DDBJ databases">
        <title>Phyllosticta paracitricarpa is synonymous to the EU quarantine fungus P. citricarpa based on phylogenomic analyses.</title>
        <authorList>
            <consortium name="Lawrence Berkeley National Laboratory"/>
            <person name="Van Ingen-Buijs V.A."/>
            <person name="Van Westerhoven A.C."/>
            <person name="Haridas S."/>
            <person name="Skiadas P."/>
            <person name="Martin F."/>
            <person name="Groenewald J.Z."/>
            <person name="Crous P.W."/>
            <person name="Seidl M.F."/>
        </authorList>
    </citation>
    <scope>NUCLEOTIDE SEQUENCE [LARGE SCALE GENOMIC DNA]</scope>
    <source>
        <strain evidence="3 4">CBS 123374</strain>
    </source>
</reference>
<dbReference type="EMBL" id="JBBWRZ010000010">
    <property type="protein sequence ID" value="KAK8227334.1"/>
    <property type="molecule type" value="Genomic_DNA"/>
</dbReference>
<protein>
    <submittedName>
        <fullName evidence="3">Glycosyl hydrolase catalytic core-domain-containing protein</fullName>
    </submittedName>
</protein>
<feature type="domain" description="Asl1-like glycosyl hydrolase catalytic" evidence="2">
    <location>
        <begin position="238"/>
        <end position="465"/>
    </location>
</feature>
<dbReference type="InterPro" id="IPR024655">
    <property type="entry name" value="Asl1_glyco_hydro_catalytic"/>
</dbReference>
<name>A0ABR1YEE2_9PEZI</name>
<evidence type="ECO:0000259" key="2">
    <source>
        <dbReference type="Pfam" id="PF11790"/>
    </source>
</evidence>